<keyword evidence="3" id="KW-1185">Reference proteome</keyword>
<protein>
    <submittedName>
        <fullName evidence="2">Uncharacterized protein</fullName>
    </submittedName>
</protein>
<proteinExistence type="predicted"/>
<comment type="caution">
    <text evidence="2">The sequence shown here is derived from an EMBL/GenBank/DDBJ whole genome shotgun (WGS) entry which is preliminary data.</text>
</comment>
<evidence type="ECO:0000313" key="2">
    <source>
        <dbReference type="EMBL" id="GAA1175433.1"/>
    </source>
</evidence>
<sequence>MQNPSVRPGLPPRARPTGAPQSDREQYRLRSGTSGLSITADRGSRRGTSGTETSPAPSRPGPEEDEEPELRTETERPDSRPERVRDSRPETERRDVEEREDAQDVDLSVLWDEPSAKERADPAEDRDEERPEPPSAPDPSPSPPAWAGIGDRAPRDATTGASPHVSQ</sequence>
<feature type="compositionally biased region" description="Basic and acidic residues" evidence="1">
    <location>
        <begin position="69"/>
        <end position="97"/>
    </location>
</feature>
<feature type="compositionally biased region" description="Polar residues" evidence="1">
    <location>
        <begin position="46"/>
        <end position="56"/>
    </location>
</feature>
<feature type="compositionally biased region" description="Pro residues" evidence="1">
    <location>
        <begin position="133"/>
        <end position="144"/>
    </location>
</feature>
<dbReference type="Proteomes" id="UP001501371">
    <property type="component" value="Unassembled WGS sequence"/>
</dbReference>
<dbReference type="EMBL" id="BAAAKV010000030">
    <property type="protein sequence ID" value="GAA1175433.1"/>
    <property type="molecule type" value="Genomic_DNA"/>
</dbReference>
<name>A0ABN1UW99_9ACTN</name>
<feature type="region of interest" description="Disordered" evidence="1">
    <location>
        <begin position="1"/>
        <end position="167"/>
    </location>
</feature>
<feature type="compositionally biased region" description="Basic and acidic residues" evidence="1">
    <location>
        <begin position="114"/>
        <end position="132"/>
    </location>
</feature>
<organism evidence="2 3">
    <name type="scientific">Streptomyces hebeiensis</name>
    <dbReference type="NCBI Taxonomy" id="229486"/>
    <lineage>
        <taxon>Bacteria</taxon>
        <taxon>Bacillati</taxon>
        <taxon>Actinomycetota</taxon>
        <taxon>Actinomycetes</taxon>
        <taxon>Kitasatosporales</taxon>
        <taxon>Streptomycetaceae</taxon>
        <taxon>Streptomyces</taxon>
    </lineage>
</organism>
<accession>A0ABN1UW99</accession>
<gene>
    <name evidence="2" type="ORF">GCM10009654_35770</name>
</gene>
<evidence type="ECO:0000313" key="3">
    <source>
        <dbReference type="Proteomes" id="UP001501371"/>
    </source>
</evidence>
<reference evidence="2 3" key="1">
    <citation type="journal article" date="2019" name="Int. J. Syst. Evol. Microbiol.">
        <title>The Global Catalogue of Microorganisms (GCM) 10K type strain sequencing project: providing services to taxonomists for standard genome sequencing and annotation.</title>
        <authorList>
            <consortium name="The Broad Institute Genomics Platform"/>
            <consortium name="The Broad Institute Genome Sequencing Center for Infectious Disease"/>
            <person name="Wu L."/>
            <person name="Ma J."/>
        </authorList>
    </citation>
    <scope>NUCLEOTIDE SEQUENCE [LARGE SCALE GENOMIC DNA]</scope>
    <source>
        <strain evidence="2 3">JCM 12696</strain>
    </source>
</reference>
<evidence type="ECO:0000256" key="1">
    <source>
        <dbReference type="SAM" id="MobiDB-lite"/>
    </source>
</evidence>